<evidence type="ECO:0000256" key="1">
    <source>
        <dbReference type="ARBA" id="ARBA00022483"/>
    </source>
</evidence>
<dbReference type="InterPro" id="IPR052095">
    <property type="entry name" value="UNC-13_domain"/>
</dbReference>
<dbReference type="InterPro" id="IPR035892">
    <property type="entry name" value="C2_domain_sf"/>
</dbReference>
<reference evidence="4" key="1">
    <citation type="submission" date="2023-11" db="EMBL/GenBank/DDBJ databases">
        <title>Genome assemblies of two species of porcelain crab, Petrolisthes cinctipes and Petrolisthes manimaculis (Anomura: Porcellanidae).</title>
        <authorList>
            <person name="Angst P."/>
        </authorList>
    </citation>
    <scope>NUCLEOTIDE SEQUENCE</scope>
    <source>
        <strain evidence="4">PB745_02</strain>
        <tissue evidence="4">Gill</tissue>
    </source>
</reference>
<accession>A0AAE1TZG4</accession>
<evidence type="ECO:0000313" key="4">
    <source>
        <dbReference type="EMBL" id="KAK4303662.1"/>
    </source>
</evidence>
<dbReference type="InterPro" id="IPR014770">
    <property type="entry name" value="Munc13_1"/>
</dbReference>
<dbReference type="PROSITE" id="PS51258">
    <property type="entry name" value="MHD1"/>
    <property type="match status" value="1"/>
</dbReference>
<proteinExistence type="predicted"/>
<dbReference type="Gene3D" id="1.10.357.50">
    <property type="match status" value="1"/>
</dbReference>
<sequence length="545" mass="61347">MRYTIDNMTEVTYIQLPHTVQTAWYLLNTLSKVNKIGIDTRLPQHLIPQEYHESFSTVVLQWLGLSKHLAVLEFEKDVEEEVFEAEYHLEGHGRSATGASDLMKAMMDRVEGVKWPGGVGPGASTLTTMAQQLVEMVHTYTHTLTHAFTLRGHTTNTISTQACVVIRSMEYVCAEVKTHIQTLATKTTNGDLKHQLEDRTLHLQEYVDDGAEIILRQCLPNVENLLTNSNKRNNDNSGNSDDDSVNWQHLIAQLELIVAPSMENLLYFAEPLLQQLWFRLFTHAKHLMDIYIKGEWRDRLRELRILLEHTHTFLTSPDSVGLVLPQVVQEEYNTVLSDLHIVGATSTQLMCQFYNERYNEQQRQQQQQQDNNTLVIIVNACYTDTGLRLHIVQGPGGGIGGSSNSGVLVKVRLEPQQYFPTCQPRKTRIIKDNPPVFNEVMEFPGVFGGYGNTDEGGEGVVTMQLRTPRLFSSATVHFEAVLPLADIPTTTHDQVLQLQHTHLTLTRPWKLSSYKPLEALSIQAPGGADESCPGQISRGVSEGAE</sequence>
<evidence type="ECO:0000256" key="2">
    <source>
        <dbReference type="SAM" id="MobiDB-lite"/>
    </source>
</evidence>
<dbReference type="AlphaFoldDB" id="A0AAE1TZG4"/>
<dbReference type="EMBL" id="JAWZYT010002550">
    <property type="protein sequence ID" value="KAK4303662.1"/>
    <property type="molecule type" value="Genomic_DNA"/>
</dbReference>
<dbReference type="Proteomes" id="UP001292094">
    <property type="component" value="Unassembled WGS sequence"/>
</dbReference>
<evidence type="ECO:0000313" key="5">
    <source>
        <dbReference type="Proteomes" id="UP001292094"/>
    </source>
</evidence>
<feature type="region of interest" description="Disordered" evidence="2">
    <location>
        <begin position="524"/>
        <end position="545"/>
    </location>
</feature>
<dbReference type="GO" id="GO:0006887">
    <property type="term" value="P:exocytosis"/>
    <property type="evidence" value="ECO:0007669"/>
    <property type="project" value="UniProtKB-KW"/>
</dbReference>
<dbReference type="PANTHER" id="PTHR45999">
    <property type="entry name" value="UNC-13-4A, ISOFORM B"/>
    <property type="match status" value="1"/>
</dbReference>
<keyword evidence="5" id="KW-1185">Reference proteome</keyword>
<gene>
    <name evidence="4" type="ORF">Pmani_024353</name>
</gene>
<evidence type="ECO:0000259" key="3">
    <source>
        <dbReference type="PROSITE" id="PS51258"/>
    </source>
</evidence>
<comment type="caution">
    <text evidence="4">The sequence shown here is derived from an EMBL/GenBank/DDBJ whole genome shotgun (WGS) entry which is preliminary data.</text>
</comment>
<protein>
    <recommendedName>
        <fullName evidence="3">MHD1 domain-containing protein</fullName>
    </recommendedName>
</protein>
<name>A0AAE1TZG4_9EUCA</name>
<feature type="domain" description="MHD1" evidence="3">
    <location>
        <begin position="24"/>
        <end position="144"/>
    </location>
</feature>
<keyword evidence="1" id="KW-0268">Exocytosis</keyword>
<organism evidence="4 5">
    <name type="scientific">Petrolisthes manimaculis</name>
    <dbReference type="NCBI Taxonomy" id="1843537"/>
    <lineage>
        <taxon>Eukaryota</taxon>
        <taxon>Metazoa</taxon>
        <taxon>Ecdysozoa</taxon>
        <taxon>Arthropoda</taxon>
        <taxon>Crustacea</taxon>
        <taxon>Multicrustacea</taxon>
        <taxon>Malacostraca</taxon>
        <taxon>Eumalacostraca</taxon>
        <taxon>Eucarida</taxon>
        <taxon>Decapoda</taxon>
        <taxon>Pleocyemata</taxon>
        <taxon>Anomura</taxon>
        <taxon>Galatheoidea</taxon>
        <taxon>Porcellanidae</taxon>
        <taxon>Petrolisthes</taxon>
    </lineage>
</organism>
<dbReference type="PANTHER" id="PTHR45999:SF4">
    <property type="entry name" value="UNC-13-4A, ISOFORM B"/>
    <property type="match status" value="1"/>
</dbReference>
<dbReference type="SUPFAM" id="SSF49562">
    <property type="entry name" value="C2 domain (Calcium/lipid-binding domain, CaLB)"/>
    <property type="match status" value="1"/>
</dbReference>
<dbReference type="GO" id="GO:0099503">
    <property type="term" value="C:secretory vesicle"/>
    <property type="evidence" value="ECO:0007669"/>
    <property type="project" value="TreeGrafter"/>
</dbReference>